<reference evidence="1" key="1">
    <citation type="submission" date="2013-07" db="EMBL/GenBank/DDBJ databases">
        <title>The genome of an arbuscular mycorrhizal fungus provides insights into the evolution of the oldest plant symbiosis.</title>
        <authorList>
            <consortium name="DOE Joint Genome Institute"/>
            <person name="Tisserant E."/>
            <person name="Malbreil M."/>
            <person name="Kuo A."/>
            <person name="Kohler A."/>
            <person name="Symeonidi A."/>
            <person name="Balestrini R."/>
            <person name="Charron P."/>
            <person name="Duensing N."/>
            <person name="Frei-dit-Frey N."/>
            <person name="Gianinazzi-Pearson V."/>
            <person name="Gilbert B."/>
            <person name="Handa Y."/>
            <person name="Hijri M."/>
            <person name="Kaul R."/>
            <person name="Kawaguchi M."/>
            <person name="Krajinski F."/>
            <person name="Lammers P."/>
            <person name="Lapierre D."/>
            <person name="Masclaux F.G."/>
            <person name="Murat C."/>
            <person name="Morin E."/>
            <person name="Ndikumana S."/>
            <person name="Pagni M."/>
            <person name="Petitpierre D."/>
            <person name="Requena N."/>
            <person name="Rosikiewicz P."/>
            <person name="Riley R."/>
            <person name="Saito K."/>
            <person name="San Clemente H."/>
            <person name="Shapiro H."/>
            <person name="van Tuinen D."/>
            <person name="Becard G."/>
            <person name="Bonfante P."/>
            <person name="Paszkowski U."/>
            <person name="Shachar-Hill Y."/>
            <person name="Young J.P."/>
            <person name="Sanders I.R."/>
            <person name="Henrissat B."/>
            <person name="Rensing S.A."/>
            <person name="Grigoriev I.V."/>
            <person name="Corradi N."/>
            <person name="Roux C."/>
            <person name="Martin F."/>
        </authorList>
    </citation>
    <scope>NUCLEOTIDE SEQUENCE</scope>
    <source>
        <strain evidence="1">DAOM 197198</strain>
    </source>
</reference>
<dbReference type="AlphaFoldDB" id="U9U788"/>
<protein>
    <submittedName>
        <fullName evidence="1">Uncharacterized protein</fullName>
    </submittedName>
</protein>
<sequence length="109" mass="12704">MSAVVKTRTKQFITKGREYHWNVVFHLTHCLAATLRYTNDQANDLPLLKIYVIPELHTVPCNSIPFKSLFGRSYKENGNQSNDIIILNYVNHYETNHQNRQNAKSRSNN</sequence>
<dbReference type="HOGENOM" id="CLU_2185324_0_0_1"/>
<accession>U9U788</accession>
<name>U9U788_RHIID</name>
<dbReference type="EMBL" id="KI281934">
    <property type="protein sequence ID" value="ESA15512.1"/>
    <property type="molecule type" value="Genomic_DNA"/>
</dbReference>
<organism evidence="1">
    <name type="scientific">Rhizophagus irregularis (strain DAOM 181602 / DAOM 197198 / MUCL 43194)</name>
    <name type="common">Arbuscular mycorrhizal fungus</name>
    <name type="synonym">Glomus intraradices</name>
    <dbReference type="NCBI Taxonomy" id="747089"/>
    <lineage>
        <taxon>Eukaryota</taxon>
        <taxon>Fungi</taxon>
        <taxon>Fungi incertae sedis</taxon>
        <taxon>Mucoromycota</taxon>
        <taxon>Glomeromycotina</taxon>
        <taxon>Glomeromycetes</taxon>
        <taxon>Glomerales</taxon>
        <taxon>Glomeraceae</taxon>
        <taxon>Rhizophagus</taxon>
    </lineage>
</organism>
<gene>
    <name evidence="1" type="ORF">GLOINDRAFT_94905</name>
</gene>
<proteinExistence type="predicted"/>
<evidence type="ECO:0000313" key="1">
    <source>
        <dbReference type="EMBL" id="ESA15512.1"/>
    </source>
</evidence>